<name>A0A6B0Y0Y9_9RHOB</name>
<dbReference type="Pfam" id="PF03799">
    <property type="entry name" value="FtsQ_DivIB_C"/>
    <property type="match status" value="1"/>
</dbReference>
<evidence type="ECO:0000256" key="5">
    <source>
        <dbReference type="ARBA" id="ARBA00022989"/>
    </source>
</evidence>
<evidence type="ECO:0000256" key="2">
    <source>
        <dbReference type="ARBA" id="ARBA00022519"/>
    </source>
</evidence>
<gene>
    <name evidence="8" type="ORF">F4Y60_09910</name>
</gene>
<keyword evidence="3 8" id="KW-0132">Cell division</keyword>
<keyword evidence="5" id="KW-1133">Transmembrane helix</keyword>
<evidence type="ECO:0000256" key="6">
    <source>
        <dbReference type="ARBA" id="ARBA00023306"/>
    </source>
</evidence>
<evidence type="ECO:0000259" key="7">
    <source>
        <dbReference type="Pfam" id="PF03799"/>
    </source>
</evidence>
<feature type="domain" description="Cell division protein FtsQ/DivIB C-terminal" evidence="7">
    <location>
        <begin position="45"/>
        <end position="159"/>
    </location>
</feature>
<dbReference type="Gene3D" id="3.40.50.11690">
    <property type="entry name" value="Cell division protein FtsQ/DivIB"/>
    <property type="match status" value="1"/>
</dbReference>
<evidence type="ECO:0000256" key="4">
    <source>
        <dbReference type="ARBA" id="ARBA00022692"/>
    </source>
</evidence>
<keyword evidence="5" id="KW-0472">Membrane</keyword>
<reference evidence="8" key="1">
    <citation type="submission" date="2019-09" db="EMBL/GenBank/DDBJ databases">
        <title>Characterisation of the sponge microbiome using genome-centric metagenomics.</title>
        <authorList>
            <person name="Engelberts J.P."/>
            <person name="Robbins S.J."/>
            <person name="De Goeij J.M."/>
            <person name="Aranda M."/>
            <person name="Bell S.C."/>
            <person name="Webster N.S."/>
        </authorList>
    </citation>
    <scope>NUCLEOTIDE SEQUENCE</scope>
    <source>
        <strain evidence="8">SB0664_bin_43</strain>
    </source>
</reference>
<dbReference type="InterPro" id="IPR005548">
    <property type="entry name" value="Cell_div_FtsQ/DivIB_C"/>
</dbReference>
<comment type="caution">
    <text evidence="8">The sequence shown here is derived from an EMBL/GenBank/DDBJ whole genome shotgun (WGS) entry which is preliminary data.</text>
</comment>
<dbReference type="PANTHER" id="PTHR35851:SF1">
    <property type="entry name" value="CELL DIVISION PROTEIN FTSQ"/>
    <property type="match status" value="1"/>
</dbReference>
<dbReference type="PANTHER" id="PTHR35851">
    <property type="entry name" value="CELL DIVISION PROTEIN FTSQ"/>
    <property type="match status" value="1"/>
</dbReference>
<evidence type="ECO:0000313" key="8">
    <source>
        <dbReference type="EMBL" id="MXY34381.1"/>
    </source>
</evidence>
<protein>
    <submittedName>
        <fullName evidence="8">Cell division protein FtsQ</fullName>
    </submittedName>
</protein>
<keyword evidence="4" id="KW-0812">Transmembrane</keyword>
<dbReference type="GO" id="GO:0090529">
    <property type="term" value="P:cell septum assembly"/>
    <property type="evidence" value="ECO:0007669"/>
    <property type="project" value="InterPro"/>
</dbReference>
<sequence length="188" mass="20611">VSPFNLRLAELSEKVLALDAVARVSLQVRSGGVLVVEVDERVPVAVWRFDNGLALLDKTGHRVASVPSRVVRPDLPLVAGLGADAAIPEALQLYGVARPIRDRLRGFLRVGERRWDVVLDRGQTIKLPETQAVTALKKVIELDVAQDLLERDISVVDFRNSQRPVLRLGQTAIGTFHDGWAVSLNDDG</sequence>
<keyword evidence="1" id="KW-1003">Cell membrane</keyword>
<accession>A0A6B0Y0Y9</accession>
<dbReference type="AlphaFoldDB" id="A0A6B0Y0Y9"/>
<dbReference type="EMBL" id="VXRY01000394">
    <property type="protein sequence ID" value="MXY34381.1"/>
    <property type="molecule type" value="Genomic_DNA"/>
</dbReference>
<dbReference type="InterPro" id="IPR045335">
    <property type="entry name" value="FtsQ_C_sf"/>
</dbReference>
<evidence type="ECO:0000256" key="3">
    <source>
        <dbReference type="ARBA" id="ARBA00022618"/>
    </source>
</evidence>
<proteinExistence type="predicted"/>
<evidence type="ECO:0000256" key="1">
    <source>
        <dbReference type="ARBA" id="ARBA00022475"/>
    </source>
</evidence>
<keyword evidence="6" id="KW-0131">Cell cycle</keyword>
<keyword evidence="2" id="KW-0997">Cell inner membrane</keyword>
<feature type="non-terminal residue" evidence="8">
    <location>
        <position position="1"/>
    </location>
</feature>
<dbReference type="InterPro" id="IPR026579">
    <property type="entry name" value="FtsQ"/>
</dbReference>
<organism evidence="8">
    <name type="scientific">Boseongicola sp. SB0664_bin_43</name>
    <dbReference type="NCBI Taxonomy" id="2604844"/>
    <lineage>
        <taxon>Bacteria</taxon>
        <taxon>Pseudomonadati</taxon>
        <taxon>Pseudomonadota</taxon>
        <taxon>Alphaproteobacteria</taxon>
        <taxon>Rhodobacterales</taxon>
        <taxon>Paracoccaceae</taxon>
        <taxon>Boseongicola</taxon>
    </lineage>
</organism>